<comment type="function">
    <text evidence="11">Aminopeptidase which catalyzes the hydrolysis of amino acid residues from the N-terminus of peptide or protein substrates.</text>
</comment>
<evidence type="ECO:0000256" key="11">
    <source>
        <dbReference type="ARBA" id="ARBA00060332"/>
    </source>
</evidence>
<keyword evidence="6" id="KW-0479">Metal-binding</keyword>
<dbReference type="InterPro" id="IPR042097">
    <property type="entry name" value="Aminopeptidase_N-like_N_sf"/>
</dbReference>
<dbReference type="GO" id="GO:0070006">
    <property type="term" value="F:metalloaminopeptidase activity"/>
    <property type="evidence" value="ECO:0007669"/>
    <property type="project" value="InterPro"/>
</dbReference>
<evidence type="ECO:0000256" key="7">
    <source>
        <dbReference type="ARBA" id="ARBA00022801"/>
    </source>
</evidence>
<comment type="cofactor">
    <cofactor evidence="1">
        <name>Zn(2+)</name>
        <dbReference type="ChEBI" id="CHEBI:29105"/>
    </cofactor>
</comment>
<evidence type="ECO:0000313" key="16">
    <source>
        <dbReference type="RefSeq" id="XP_017323711.1"/>
    </source>
</evidence>
<evidence type="ECO:0000259" key="14">
    <source>
        <dbReference type="SMART" id="SM01263"/>
    </source>
</evidence>
<dbReference type="RefSeq" id="XP_017323712.1">
    <property type="nucleotide sequence ID" value="XM_017468223.3"/>
</dbReference>
<dbReference type="AlphaFoldDB" id="A0A2D0QZ94"/>
<organism evidence="15 17">
    <name type="scientific">Ictalurus punctatus</name>
    <name type="common">Channel catfish</name>
    <name type="synonym">Silurus punctatus</name>
    <dbReference type="NCBI Taxonomy" id="7998"/>
    <lineage>
        <taxon>Eukaryota</taxon>
        <taxon>Metazoa</taxon>
        <taxon>Chordata</taxon>
        <taxon>Craniata</taxon>
        <taxon>Vertebrata</taxon>
        <taxon>Euteleostomi</taxon>
        <taxon>Actinopterygii</taxon>
        <taxon>Neopterygii</taxon>
        <taxon>Teleostei</taxon>
        <taxon>Ostariophysi</taxon>
        <taxon>Siluriformes</taxon>
        <taxon>Ictaluridae</taxon>
        <taxon>Ictalurus</taxon>
    </lineage>
</organism>
<keyword evidence="8" id="KW-0862">Zinc</keyword>
<keyword evidence="9" id="KW-0482">Metalloprotease</keyword>
<evidence type="ECO:0000256" key="13">
    <source>
        <dbReference type="SAM" id="MobiDB-lite"/>
    </source>
</evidence>
<dbReference type="PANTHER" id="PTHR46627:SF1">
    <property type="entry name" value="AMINOPEPTIDASE O"/>
    <property type="match status" value="1"/>
</dbReference>
<feature type="domain" description="Peptidase M1 leukotriene A4 hydrolase/aminopeptidase C-terminal" evidence="14">
    <location>
        <begin position="675"/>
        <end position="824"/>
    </location>
</feature>
<proteinExistence type="inferred from homology"/>
<dbReference type="InterPro" id="IPR015211">
    <property type="entry name" value="Peptidase_M1_C"/>
</dbReference>
<dbReference type="GO" id="GO:0005730">
    <property type="term" value="C:nucleolus"/>
    <property type="evidence" value="ECO:0007669"/>
    <property type="project" value="UniProtKB-SubCell"/>
</dbReference>
<evidence type="ECO:0000256" key="3">
    <source>
        <dbReference type="ARBA" id="ARBA00010136"/>
    </source>
</evidence>
<evidence type="ECO:0000313" key="17">
    <source>
        <dbReference type="RefSeq" id="XP_017323712.1"/>
    </source>
</evidence>
<keyword evidence="5" id="KW-0645">Protease</keyword>
<gene>
    <name evidence="16 17" type="primary">aopep</name>
</gene>
<comment type="subcellular location">
    <subcellularLocation>
        <location evidence="2">Nucleus</location>
        <location evidence="2">Nucleolus</location>
    </subcellularLocation>
</comment>
<keyword evidence="15" id="KW-1185">Reference proteome</keyword>
<reference evidence="16 17" key="2">
    <citation type="submission" date="2025-04" db="UniProtKB">
        <authorList>
            <consortium name="RefSeq"/>
        </authorList>
    </citation>
    <scope>IDENTIFICATION</scope>
    <source>
        <tissue evidence="16 17">Blood</tissue>
    </source>
</reference>
<dbReference type="RefSeq" id="XP_017323711.1">
    <property type="nucleotide sequence ID" value="XM_017468222.3"/>
</dbReference>
<name>A0A2D0QZ94_ICTPU</name>
<evidence type="ECO:0000313" key="15">
    <source>
        <dbReference type="Proteomes" id="UP000221080"/>
    </source>
</evidence>
<evidence type="ECO:0000256" key="4">
    <source>
        <dbReference type="ARBA" id="ARBA00022438"/>
    </source>
</evidence>
<keyword evidence="10" id="KW-0539">Nucleus</keyword>
<dbReference type="FunFam" id="1.10.390.10:FF:000014">
    <property type="entry name" value="aminopeptidase O isoform X1"/>
    <property type="match status" value="1"/>
</dbReference>
<dbReference type="STRING" id="7998.ENSIPUP00000000406"/>
<sequence>MESNEQHDLEPNKDDLPLRANTNHILVRHYVLDLSVDFQTEVIGGSIVLFLEPCRGPSKTEELDLVSSSRNSDLNSPYVHDGEKARDFRSAAHTPEMMVSQGSQNDASNTSWDDVSKDFTLILDCCDLSVSKVEEVDICTVSKLRKLDQVALDSTQDPSFSLVESLISIPSARWRQQQDLYLQCSRARAVSPTEPLLFHMDQWSLQIRKKGVQSSHAFPRVLRIWYKTNPIGGSVRWTKDQDGGCCVYTMGSPINNRALFPCQEPPVAMSTWRALVKAPCEYMVLMSGENQAAPVPDETGFLQWDYYVTMPMPTSTFTIAVGKWQEAKSLPHNHEEGKSEEPCAKSDRRNFEYPGSWPENQSCKNLSKHYKEEDEKKFCAHVDYPCRFMLKASIAQVVIPHRVLTPSCHLHKAESTLLPLLPFCLAAAHSVLGIHPFSRLDVLIVPPGFSSLGMASPHIIFLSQSVLEGNKILCGTRLCHEIAHSWFGLAIGARDWTEEWISEGFATYLEDVFWAKIHQSQMGTTENEQQKQLKALLRWRRLKDELENSEEELQVLRPNKDTTGEVSESGASIVKHALNPGKAFMQVHYLKGYFLLMFLADKVGEDEFLSFFRLFVRRFHGQLILSQDFLQMFLDTFPALKSQGLTLESVYSDWLDTPGIPKWLGEASSTWSHSPPVTQVTREVVKWKHHSGGTRKGTKRKRAGPKVNFKELNPWQLVLLLEYLLEETELSVYCLSLLQATYKLRNQDAEVKHRWCELVVKHKYTAAYKDVEHFLIHDQAMGVYLYGELMLQEDGQQQALARHCLSAIKDDMDQSARKIVEEMIL</sequence>
<dbReference type="Gene3D" id="3.30.2010.30">
    <property type="match status" value="1"/>
</dbReference>
<dbReference type="FunFam" id="2.60.40.1730:FF:000008">
    <property type="entry name" value="aminopeptidase O isoform X1"/>
    <property type="match status" value="1"/>
</dbReference>
<evidence type="ECO:0000256" key="10">
    <source>
        <dbReference type="ARBA" id="ARBA00023242"/>
    </source>
</evidence>
<dbReference type="Gene3D" id="2.60.40.1730">
    <property type="entry name" value="tricorn interacting facor f3 domain"/>
    <property type="match status" value="1"/>
</dbReference>
<dbReference type="SUPFAM" id="SSF55486">
    <property type="entry name" value="Metalloproteases ('zincins'), catalytic domain"/>
    <property type="match status" value="1"/>
</dbReference>
<evidence type="ECO:0000256" key="8">
    <source>
        <dbReference type="ARBA" id="ARBA00022833"/>
    </source>
</evidence>
<dbReference type="KEGG" id="ipu:108265658"/>
<dbReference type="PANTHER" id="PTHR46627">
    <property type="entry name" value="AMINOPEPTIDASE O"/>
    <property type="match status" value="1"/>
</dbReference>
<protein>
    <recommendedName>
        <fullName evidence="12">Aminopeptidase O</fullName>
    </recommendedName>
</protein>
<dbReference type="Proteomes" id="UP000221080">
    <property type="component" value="Chromosome 5"/>
</dbReference>
<dbReference type="InterPro" id="IPR014782">
    <property type="entry name" value="Peptidase_M1_dom"/>
</dbReference>
<dbReference type="InterPro" id="IPR027268">
    <property type="entry name" value="Peptidase_M4/M1_CTD_sf"/>
</dbReference>
<dbReference type="Gene3D" id="1.10.390.10">
    <property type="entry name" value="Neutral Protease Domain 2"/>
    <property type="match status" value="1"/>
</dbReference>
<feature type="region of interest" description="Disordered" evidence="13">
    <location>
        <begin position="62"/>
        <end position="81"/>
    </location>
</feature>
<dbReference type="SUPFAM" id="SSF48371">
    <property type="entry name" value="ARM repeat"/>
    <property type="match status" value="1"/>
</dbReference>
<reference evidence="15" key="1">
    <citation type="journal article" date="2016" name="Nat. Commun.">
        <title>The channel catfish genome sequence provides insights into the evolution of scale formation in teleosts.</title>
        <authorList>
            <person name="Liu Z."/>
            <person name="Liu S."/>
            <person name="Yao J."/>
            <person name="Bao L."/>
            <person name="Zhang J."/>
            <person name="Li Y."/>
            <person name="Jiang C."/>
            <person name="Sun L."/>
            <person name="Wang R."/>
            <person name="Zhang Y."/>
            <person name="Zhou T."/>
            <person name="Zeng Q."/>
            <person name="Fu Q."/>
            <person name="Gao S."/>
            <person name="Li N."/>
            <person name="Koren S."/>
            <person name="Jiang Y."/>
            <person name="Zimin A."/>
            <person name="Xu P."/>
            <person name="Phillippy A.M."/>
            <person name="Geng X."/>
            <person name="Song L."/>
            <person name="Sun F."/>
            <person name="Li C."/>
            <person name="Wang X."/>
            <person name="Chen A."/>
            <person name="Jin Y."/>
            <person name="Yuan Z."/>
            <person name="Yang Y."/>
            <person name="Tan S."/>
            <person name="Peatman E."/>
            <person name="Lu J."/>
            <person name="Qin Z."/>
            <person name="Dunham R."/>
            <person name="Li Z."/>
            <person name="Sonstegard T."/>
            <person name="Feng J."/>
            <person name="Danzmann R.G."/>
            <person name="Schroeder S."/>
            <person name="Scheffler B."/>
            <person name="Duke M.V."/>
            <person name="Ballard L."/>
            <person name="Kucuktas H."/>
            <person name="Kaltenboeck L."/>
            <person name="Liu H."/>
            <person name="Armbruster J."/>
            <person name="Xie Y."/>
            <person name="Kirby M.L."/>
            <person name="Tian Y."/>
            <person name="Flanagan M.E."/>
            <person name="Mu W."/>
            <person name="Waldbieser G.C."/>
        </authorList>
    </citation>
    <scope>NUCLEOTIDE SEQUENCE [LARGE SCALE GENOMIC DNA]</scope>
    <source>
        <strain evidence="15">SDA103</strain>
    </source>
</reference>
<evidence type="ECO:0000256" key="6">
    <source>
        <dbReference type="ARBA" id="ARBA00022723"/>
    </source>
</evidence>
<comment type="similarity">
    <text evidence="3">Belongs to the peptidase M1 family.</text>
</comment>
<dbReference type="SUPFAM" id="SSF63737">
    <property type="entry name" value="Leukotriene A4 hydrolase N-terminal domain"/>
    <property type="match status" value="1"/>
</dbReference>
<dbReference type="FunFam" id="3.30.2010.30:FF:000003">
    <property type="entry name" value="aminopeptidase O isoform X1"/>
    <property type="match status" value="1"/>
</dbReference>
<dbReference type="CTD" id="84909"/>
<accession>A0A2D0QZ94</accession>
<dbReference type="OrthoDB" id="79562at2759"/>
<dbReference type="GO" id="GO:0008270">
    <property type="term" value="F:zinc ion binding"/>
    <property type="evidence" value="ECO:0007669"/>
    <property type="project" value="InterPro"/>
</dbReference>
<evidence type="ECO:0000256" key="2">
    <source>
        <dbReference type="ARBA" id="ARBA00004604"/>
    </source>
</evidence>
<evidence type="ECO:0000256" key="9">
    <source>
        <dbReference type="ARBA" id="ARBA00023049"/>
    </source>
</evidence>
<dbReference type="GO" id="GO:0006508">
    <property type="term" value="P:proteolysis"/>
    <property type="evidence" value="ECO:0007669"/>
    <property type="project" value="UniProtKB-KW"/>
</dbReference>
<dbReference type="GeneID" id="108265658"/>
<dbReference type="InterPro" id="IPR038502">
    <property type="entry name" value="M1_LTA-4_hydro/amino_C_sf"/>
</dbReference>
<dbReference type="InterPro" id="IPR033577">
    <property type="entry name" value="AOPep"/>
</dbReference>
<dbReference type="Pfam" id="PF09127">
    <property type="entry name" value="Leuk-A4-hydro_C"/>
    <property type="match status" value="1"/>
</dbReference>
<evidence type="ECO:0000256" key="5">
    <source>
        <dbReference type="ARBA" id="ARBA00022670"/>
    </source>
</evidence>
<keyword evidence="7" id="KW-0378">Hydrolase</keyword>
<dbReference type="Gene3D" id="1.25.40.320">
    <property type="entry name" value="Peptidase M1, leukotriene A4 hydrolase/aminopeptidase C-terminal domain"/>
    <property type="match status" value="1"/>
</dbReference>
<dbReference type="Pfam" id="PF01433">
    <property type="entry name" value="Peptidase_M1"/>
    <property type="match status" value="1"/>
</dbReference>
<feature type="compositionally biased region" description="Polar residues" evidence="13">
    <location>
        <begin position="66"/>
        <end position="75"/>
    </location>
</feature>
<evidence type="ECO:0000256" key="12">
    <source>
        <dbReference type="ARBA" id="ARBA00072072"/>
    </source>
</evidence>
<dbReference type="InterPro" id="IPR016024">
    <property type="entry name" value="ARM-type_fold"/>
</dbReference>
<dbReference type="SMART" id="SM01263">
    <property type="entry name" value="Leuk-A4-hydro_C"/>
    <property type="match status" value="1"/>
</dbReference>
<evidence type="ECO:0000256" key="1">
    <source>
        <dbReference type="ARBA" id="ARBA00001947"/>
    </source>
</evidence>
<keyword evidence="4 16" id="KW-0031">Aminopeptidase</keyword>
<dbReference type="FunFam" id="1.25.40.320:FF:000003">
    <property type="entry name" value="Aminopeptidase O isoform 1"/>
    <property type="match status" value="1"/>
</dbReference>